<dbReference type="EMBL" id="FOLX01000001">
    <property type="protein sequence ID" value="SFC50426.1"/>
    <property type="molecule type" value="Genomic_DNA"/>
</dbReference>
<dbReference type="Gene3D" id="3.40.80.10">
    <property type="entry name" value="Peptidoglycan recognition protein-like"/>
    <property type="match status" value="1"/>
</dbReference>
<dbReference type="CDD" id="cd06583">
    <property type="entry name" value="PGRP"/>
    <property type="match status" value="1"/>
</dbReference>
<dbReference type="AlphaFoldDB" id="A0A1I1JPL1"/>
<feature type="domain" description="N-acetylmuramoyl-L-alanine amidase" evidence="5">
    <location>
        <begin position="1"/>
        <end position="125"/>
    </location>
</feature>
<proteinExistence type="predicted"/>
<dbReference type="GO" id="GO:0008745">
    <property type="term" value="F:N-acetylmuramoyl-L-alanine amidase activity"/>
    <property type="evidence" value="ECO:0007669"/>
    <property type="project" value="UniProtKB-EC"/>
</dbReference>
<evidence type="ECO:0000256" key="1">
    <source>
        <dbReference type="ARBA" id="ARBA00001561"/>
    </source>
</evidence>
<dbReference type="PANTHER" id="PTHR30417:SF1">
    <property type="entry name" value="N-ACETYLMURAMOYL-L-ALANINE AMIDASE AMID"/>
    <property type="match status" value="1"/>
</dbReference>
<dbReference type="InterPro" id="IPR036505">
    <property type="entry name" value="Amidase/PGRP_sf"/>
</dbReference>
<dbReference type="RefSeq" id="WP_170848714.1">
    <property type="nucleotide sequence ID" value="NZ_FNZG01000003.1"/>
</dbReference>
<dbReference type="Proteomes" id="UP000231644">
    <property type="component" value="Unassembled WGS sequence"/>
</dbReference>
<dbReference type="Pfam" id="PF01510">
    <property type="entry name" value="Amidase_2"/>
    <property type="match status" value="1"/>
</dbReference>
<evidence type="ECO:0000313" key="7">
    <source>
        <dbReference type="Proteomes" id="UP000231644"/>
    </source>
</evidence>
<dbReference type="InterPro" id="IPR002502">
    <property type="entry name" value="Amidase_domain"/>
</dbReference>
<dbReference type="InterPro" id="IPR051206">
    <property type="entry name" value="NAMLAA_amidase_2"/>
</dbReference>
<keyword evidence="4" id="KW-0961">Cell wall biogenesis/degradation</keyword>
<sequence length="218" mass="23964">MVVLHHTAMATAVAARDRLCDPDPGEGLSPVSCHYVISETGDLWQLVDESDRAWHAGAGAWGAVWDVNSHSIGIELANTSAHPYPEPQMAALEVLLPGLLSRWSIPPERVIGHSDMAPDRKSDPGPRFDWRRLALRGLSIWPGASTGEARTSGRDEQRFCEDLKTIGYVPPEGAGLDLMLRVFRMRFCPWAEGQDLSAQDCRVAADLAARYPVDRGIR</sequence>
<evidence type="ECO:0000259" key="5">
    <source>
        <dbReference type="SMART" id="SM00644"/>
    </source>
</evidence>
<dbReference type="STRING" id="517719.SAMN05421762_1137"/>
<dbReference type="GO" id="GO:0009254">
    <property type="term" value="P:peptidoglycan turnover"/>
    <property type="evidence" value="ECO:0007669"/>
    <property type="project" value="TreeGrafter"/>
</dbReference>
<dbReference type="SMART" id="SM00644">
    <property type="entry name" value="Ami_2"/>
    <property type="match status" value="1"/>
</dbReference>
<dbReference type="GO" id="GO:0009253">
    <property type="term" value="P:peptidoglycan catabolic process"/>
    <property type="evidence" value="ECO:0007669"/>
    <property type="project" value="InterPro"/>
</dbReference>
<evidence type="ECO:0000256" key="3">
    <source>
        <dbReference type="ARBA" id="ARBA00022801"/>
    </source>
</evidence>
<keyword evidence="3" id="KW-0378">Hydrolase</keyword>
<evidence type="ECO:0000256" key="2">
    <source>
        <dbReference type="ARBA" id="ARBA00011901"/>
    </source>
</evidence>
<accession>A0A1I1JPL1</accession>
<dbReference type="SUPFAM" id="SSF55846">
    <property type="entry name" value="N-acetylmuramoyl-L-alanine amidase-like"/>
    <property type="match status" value="1"/>
</dbReference>
<reference evidence="6 7" key="1">
    <citation type="submission" date="2016-10" db="EMBL/GenBank/DDBJ databases">
        <authorList>
            <person name="de Groot N.N."/>
        </authorList>
    </citation>
    <scope>NUCLEOTIDE SEQUENCE [LARGE SCALE GENOMIC DNA]</scope>
    <source>
        <strain evidence="6 7">DSM 29619</strain>
    </source>
</reference>
<dbReference type="GO" id="GO:0071555">
    <property type="term" value="P:cell wall organization"/>
    <property type="evidence" value="ECO:0007669"/>
    <property type="project" value="UniProtKB-KW"/>
</dbReference>
<protein>
    <recommendedName>
        <fullName evidence="2">N-acetylmuramoyl-L-alanine amidase</fullName>
        <ecNumber evidence="2">3.5.1.28</ecNumber>
    </recommendedName>
</protein>
<evidence type="ECO:0000313" key="6">
    <source>
        <dbReference type="EMBL" id="SFC50426.1"/>
    </source>
</evidence>
<gene>
    <name evidence="6" type="ORF">SAMN05421762_1137</name>
</gene>
<dbReference type="EC" id="3.5.1.28" evidence="2"/>
<evidence type="ECO:0000256" key="4">
    <source>
        <dbReference type="ARBA" id="ARBA00023316"/>
    </source>
</evidence>
<keyword evidence="7" id="KW-1185">Reference proteome</keyword>
<name>A0A1I1JPL1_9RHOB</name>
<comment type="catalytic activity">
    <reaction evidence="1">
        <text>Hydrolyzes the link between N-acetylmuramoyl residues and L-amino acid residues in certain cell-wall glycopeptides.</text>
        <dbReference type="EC" id="3.5.1.28"/>
    </reaction>
</comment>
<dbReference type="PANTHER" id="PTHR30417">
    <property type="entry name" value="N-ACETYLMURAMOYL-L-ALANINE AMIDASE AMID"/>
    <property type="match status" value="1"/>
</dbReference>
<organism evidence="6 7">
    <name type="scientific">Pseudooceanicola nitratireducens</name>
    <dbReference type="NCBI Taxonomy" id="517719"/>
    <lineage>
        <taxon>Bacteria</taxon>
        <taxon>Pseudomonadati</taxon>
        <taxon>Pseudomonadota</taxon>
        <taxon>Alphaproteobacteria</taxon>
        <taxon>Rhodobacterales</taxon>
        <taxon>Paracoccaceae</taxon>
        <taxon>Pseudooceanicola</taxon>
    </lineage>
</organism>